<proteinExistence type="predicted"/>
<dbReference type="Gene3D" id="3.40.1090.10">
    <property type="entry name" value="Cytosolic phospholipase A2 catalytic domain"/>
    <property type="match status" value="1"/>
</dbReference>
<dbReference type="PANTHER" id="PTHR24185:SF1">
    <property type="entry name" value="CALCIUM-INDEPENDENT PHOSPHOLIPASE A2-GAMMA"/>
    <property type="match status" value="1"/>
</dbReference>
<evidence type="ECO:0000313" key="6">
    <source>
        <dbReference type="EMBL" id="WXC76513.1"/>
    </source>
</evidence>
<dbReference type="InterPro" id="IPR016035">
    <property type="entry name" value="Acyl_Trfase/lysoPLipase"/>
</dbReference>
<accession>A0ABZ2NNT2</accession>
<evidence type="ECO:0000256" key="2">
    <source>
        <dbReference type="ARBA" id="ARBA00022963"/>
    </source>
</evidence>
<dbReference type="PANTHER" id="PTHR24185">
    <property type="entry name" value="CALCIUM-INDEPENDENT PHOSPHOLIPASE A2-GAMMA"/>
    <property type="match status" value="1"/>
</dbReference>
<keyword evidence="3 4" id="KW-0443">Lipid metabolism</keyword>
<dbReference type="InterPro" id="IPR002641">
    <property type="entry name" value="PNPLA_dom"/>
</dbReference>
<evidence type="ECO:0000259" key="5">
    <source>
        <dbReference type="PROSITE" id="PS51635"/>
    </source>
</evidence>
<name>A0ABZ2NNT2_9BRAD</name>
<feature type="short sequence motif" description="GXSXG" evidence="4">
    <location>
        <begin position="78"/>
        <end position="82"/>
    </location>
</feature>
<dbReference type="RefSeq" id="WP_224496774.1">
    <property type="nucleotide sequence ID" value="NZ_CP088285.1"/>
</dbReference>
<feature type="active site" description="Nucleophile" evidence="4">
    <location>
        <position position="80"/>
    </location>
</feature>
<feature type="short sequence motif" description="DGA/G" evidence="4">
    <location>
        <begin position="214"/>
        <end position="216"/>
    </location>
</feature>
<evidence type="ECO:0000256" key="3">
    <source>
        <dbReference type="ARBA" id="ARBA00023098"/>
    </source>
</evidence>
<dbReference type="Pfam" id="PF01734">
    <property type="entry name" value="Patatin"/>
    <property type="match status" value="1"/>
</dbReference>
<gene>
    <name evidence="6" type="ORF">WDK88_23755</name>
</gene>
<feature type="active site" description="Proton acceptor" evidence="4">
    <location>
        <position position="214"/>
    </location>
</feature>
<evidence type="ECO:0000256" key="1">
    <source>
        <dbReference type="ARBA" id="ARBA00022801"/>
    </source>
</evidence>
<dbReference type="CDD" id="cd07199">
    <property type="entry name" value="Pat17_PNPLA8_PNPLA9_like"/>
    <property type="match status" value="1"/>
</dbReference>
<feature type="short sequence motif" description="GXGXXG" evidence="4">
    <location>
        <begin position="44"/>
        <end position="49"/>
    </location>
</feature>
<organism evidence="6 7">
    <name type="scientific">Bradyrhizobium septentrionale</name>
    <dbReference type="NCBI Taxonomy" id="1404411"/>
    <lineage>
        <taxon>Bacteria</taxon>
        <taxon>Pseudomonadati</taxon>
        <taxon>Pseudomonadota</taxon>
        <taxon>Alphaproteobacteria</taxon>
        <taxon>Hyphomicrobiales</taxon>
        <taxon>Nitrobacteraceae</taxon>
        <taxon>Bradyrhizobium</taxon>
    </lineage>
</organism>
<dbReference type="EMBL" id="CP147711">
    <property type="protein sequence ID" value="WXC76513.1"/>
    <property type="molecule type" value="Genomic_DNA"/>
</dbReference>
<dbReference type="SUPFAM" id="SSF52151">
    <property type="entry name" value="FabD/lysophospholipase-like"/>
    <property type="match status" value="1"/>
</dbReference>
<keyword evidence="7" id="KW-1185">Reference proteome</keyword>
<dbReference type="PROSITE" id="PS51635">
    <property type="entry name" value="PNPLA"/>
    <property type="match status" value="1"/>
</dbReference>
<feature type="domain" description="PNPLA" evidence="5">
    <location>
        <begin position="40"/>
        <end position="227"/>
    </location>
</feature>
<evidence type="ECO:0000313" key="7">
    <source>
        <dbReference type="Proteomes" id="UP001432046"/>
    </source>
</evidence>
<evidence type="ECO:0000256" key="4">
    <source>
        <dbReference type="PROSITE-ProRule" id="PRU01161"/>
    </source>
</evidence>
<protein>
    <submittedName>
        <fullName evidence="6">CBASS cGAMP-activated phospholipase</fullName>
    </submittedName>
</protein>
<keyword evidence="2 4" id="KW-0442">Lipid degradation</keyword>
<reference evidence="6" key="1">
    <citation type="journal article" date="2021" name="Int. J. Syst. Evol. Microbiol.">
        <title>Bradyrhizobium septentrionale sp. nov. (sv. septentrionale) and Bradyrhizobium quebecense sp. nov. (sv. septentrionale) associated with legumes native to Canada possess rearranged symbiosis genes and numerous insertion sequences.</title>
        <authorList>
            <person name="Bromfield E.S.P."/>
            <person name="Cloutier S."/>
        </authorList>
    </citation>
    <scope>NUCLEOTIDE SEQUENCE</scope>
    <source>
        <strain evidence="6">5S5</strain>
    </source>
</reference>
<keyword evidence="1 4" id="KW-0378">Hydrolase</keyword>
<reference evidence="6" key="2">
    <citation type="submission" date="2024-03" db="EMBL/GenBank/DDBJ databases">
        <authorList>
            <person name="Bromfield E.S.P."/>
            <person name="Cloutier S."/>
        </authorList>
    </citation>
    <scope>NUCLEOTIDE SEQUENCE</scope>
    <source>
        <strain evidence="6">5S5</strain>
    </source>
</reference>
<dbReference type="NCBIfam" id="NF041079">
    <property type="entry name" value="CBASS_lipase"/>
    <property type="match status" value="1"/>
</dbReference>
<dbReference type="Proteomes" id="UP001432046">
    <property type="component" value="Chromosome"/>
</dbReference>
<sequence length="355" mass="39323">MVTRVSPKRGLPAFTDRRAHSLKERRKPLPWPKDKPFKILSLDGGGIRGVYAASILALIEKEITGGEPIADYFDTIAGTSTGGIIALGLGLKKSAAKIEKLYVEDGHLVFPEHWRKRPLRRWLRQLCGSLLDHTELERLLYDTFQDETVGDSSTRLVIPAFLSPKTQIAVLKTDHHEDFKKDYLMAAWEAARATSAAPTFFQGHTAGDDYVFLDGGVWANNPIMAAIVDTLSAYDVAREQIQIFSIGTGNAPYDIGAFALRGGLFQWREIIKGAMFLTTDNAQAQACLLLGPENILRLEPKGCGAEIDIDDWRGAITILPAQARADYDANRDRIASLFVDKVAPRHRFYTTGDIP</sequence>